<keyword evidence="4" id="KW-1185">Reference proteome</keyword>
<feature type="chain" id="PRO_5043126294" evidence="2">
    <location>
        <begin position="28"/>
        <end position="411"/>
    </location>
</feature>
<feature type="region of interest" description="Disordered" evidence="1">
    <location>
        <begin position="351"/>
        <end position="396"/>
    </location>
</feature>
<proteinExistence type="predicted"/>
<protein>
    <submittedName>
        <fullName evidence="3 5">Uncharacterized protein</fullName>
    </submittedName>
</protein>
<dbReference type="OrthoDB" id="5804099at2759"/>
<evidence type="ECO:0000313" key="5">
    <source>
        <dbReference type="WBParaSite" id="TCLT_0000155501-mRNA-1"/>
    </source>
</evidence>
<feature type="compositionally biased region" description="Polar residues" evidence="1">
    <location>
        <begin position="379"/>
        <end position="392"/>
    </location>
</feature>
<name>A0A0N5CN13_THECL</name>
<dbReference type="WBParaSite" id="TCLT_0000155501-mRNA-1">
    <property type="protein sequence ID" value="TCLT_0000155501-mRNA-1"/>
    <property type="gene ID" value="TCLT_0000155501"/>
</dbReference>
<dbReference type="AlphaFoldDB" id="A0A0N5CN13"/>
<dbReference type="Proteomes" id="UP000276776">
    <property type="component" value="Unassembled WGS sequence"/>
</dbReference>
<feature type="compositionally biased region" description="Basic and acidic residues" evidence="1">
    <location>
        <begin position="351"/>
        <end position="362"/>
    </location>
</feature>
<evidence type="ECO:0000256" key="1">
    <source>
        <dbReference type="SAM" id="MobiDB-lite"/>
    </source>
</evidence>
<organism evidence="5">
    <name type="scientific">Thelazia callipaeda</name>
    <name type="common">Oriental eyeworm</name>
    <name type="synonym">Parasitic nematode</name>
    <dbReference type="NCBI Taxonomy" id="103827"/>
    <lineage>
        <taxon>Eukaryota</taxon>
        <taxon>Metazoa</taxon>
        <taxon>Ecdysozoa</taxon>
        <taxon>Nematoda</taxon>
        <taxon>Chromadorea</taxon>
        <taxon>Rhabditida</taxon>
        <taxon>Spirurina</taxon>
        <taxon>Spiruromorpha</taxon>
        <taxon>Thelazioidea</taxon>
        <taxon>Thelaziidae</taxon>
        <taxon>Thelazia</taxon>
    </lineage>
</organism>
<reference evidence="5" key="1">
    <citation type="submission" date="2017-02" db="UniProtKB">
        <authorList>
            <consortium name="WormBaseParasite"/>
        </authorList>
    </citation>
    <scope>IDENTIFICATION</scope>
</reference>
<feature type="signal peptide" evidence="2">
    <location>
        <begin position="1"/>
        <end position="27"/>
    </location>
</feature>
<evidence type="ECO:0000256" key="2">
    <source>
        <dbReference type="SAM" id="SignalP"/>
    </source>
</evidence>
<feature type="compositionally biased region" description="Acidic residues" evidence="1">
    <location>
        <begin position="363"/>
        <end position="372"/>
    </location>
</feature>
<dbReference type="OMA" id="SKICKFI"/>
<evidence type="ECO:0000313" key="4">
    <source>
        <dbReference type="Proteomes" id="UP000276776"/>
    </source>
</evidence>
<sequence length="411" mass="45603">MLSLLFSRVFLTIIIILISECTGSTSGAKTKRQVSLHDIVQGALNFVQPIFDTTQPLQSHFQTAKKIIRSELVRPRDAEILGLPKYSALADIPICKSNSKICKFISCTAHNFRVDEKISNLNLAAQILGDSKLRKAILNDPNILLTVCREQGLSPEQCKLFSSGFNLINKFITTIDAEVTAGKKSTSYGVKDDPYYDEGDALPVPIQPGVFQNVGSRTWSTHQSYADDPNQILPPMSQETRKPLQDFDSAPSTLRNLSRSTLARPLQVTPPTPSGLFSFPPLIFAFPTLATFAPLAPATISLPFTSNLISKKILNFLPPDWDTKLFSSNIIPLPLPLPIIKYPIEFDRMTSAESSRSKRASDYYDDVEEEDGAEKHKSTSTTNQKSGTNQNAKKTKTVEKNLMDCIKYLKE</sequence>
<gene>
    <name evidence="3" type="ORF">TCLT_LOCUS1556</name>
</gene>
<reference evidence="3 4" key="2">
    <citation type="submission" date="2018-11" db="EMBL/GenBank/DDBJ databases">
        <authorList>
            <consortium name="Pathogen Informatics"/>
        </authorList>
    </citation>
    <scope>NUCLEOTIDE SEQUENCE [LARGE SCALE GENOMIC DNA]</scope>
</reference>
<accession>A0A0N5CN13</accession>
<dbReference type="EMBL" id="UYYF01000211">
    <property type="protein sequence ID" value="VDM97062.1"/>
    <property type="molecule type" value="Genomic_DNA"/>
</dbReference>
<evidence type="ECO:0000313" key="3">
    <source>
        <dbReference type="EMBL" id="VDM97062.1"/>
    </source>
</evidence>
<keyword evidence="2" id="KW-0732">Signal</keyword>